<evidence type="ECO:0000256" key="1">
    <source>
        <dbReference type="SAM" id="MobiDB-lite"/>
    </source>
</evidence>
<reference evidence="3 4" key="1">
    <citation type="submission" date="2016-07" db="EMBL/GenBank/DDBJ databases">
        <title>Pervasive Adenine N6-methylation of Active Genes in Fungi.</title>
        <authorList>
            <consortium name="DOE Joint Genome Institute"/>
            <person name="Mondo S.J."/>
            <person name="Dannebaum R.O."/>
            <person name="Kuo R.C."/>
            <person name="Labutti K."/>
            <person name="Haridas S."/>
            <person name="Kuo A."/>
            <person name="Salamov A."/>
            <person name="Ahrendt S.R."/>
            <person name="Lipzen A."/>
            <person name="Sullivan W."/>
            <person name="Andreopoulos W.B."/>
            <person name="Clum A."/>
            <person name="Lindquist E."/>
            <person name="Daum C."/>
            <person name="Ramamoorthy G.K."/>
            <person name="Gryganskyi A."/>
            <person name="Culley D."/>
            <person name="Magnuson J.K."/>
            <person name="James T.Y."/>
            <person name="O'Malley M.A."/>
            <person name="Stajich J.E."/>
            <person name="Spatafora J.W."/>
            <person name="Visel A."/>
            <person name="Grigoriev I.V."/>
        </authorList>
    </citation>
    <scope>NUCLEOTIDE SEQUENCE [LARGE SCALE GENOMIC DNA]</scope>
    <source>
        <strain evidence="3 4">NRRL 1336</strain>
    </source>
</reference>
<gene>
    <name evidence="3" type="ORF">BCR42DRAFT_421734</name>
</gene>
<evidence type="ECO:0000256" key="2">
    <source>
        <dbReference type="SAM" id="SignalP"/>
    </source>
</evidence>
<dbReference type="OrthoDB" id="2289747at2759"/>
<keyword evidence="4" id="KW-1185">Reference proteome</keyword>
<proteinExistence type="predicted"/>
<feature type="chain" id="PRO_5013276162" evidence="2">
    <location>
        <begin position="23"/>
        <end position="146"/>
    </location>
</feature>
<dbReference type="AlphaFoldDB" id="A0A1X2I7S0"/>
<sequence>MLSKTYLLLLAFVCACIGMTMAMPDQRFRGDGVMMPAAGMRRVKRGPVHVPTAGGEDQEDKEDKEPASADGKAKIVASAEDKKQLRNMVESLVRLVNGLRHDGAIRLPDPLERVFKGVIEAMDTLQDDLDADLDIDLGNLLNSGGK</sequence>
<comment type="caution">
    <text evidence="3">The sequence shown here is derived from an EMBL/GenBank/DDBJ whole genome shotgun (WGS) entry which is preliminary data.</text>
</comment>
<organism evidence="3 4">
    <name type="scientific">Absidia repens</name>
    <dbReference type="NCBI Taxonomy" id="90262"/>
    <lineage>
        <taxon>Eukaryota</taxon>
        <taxon>Fungi</taxon>
        <taxon>Fungi incertae sedis</taxon>
        <taxon>Mucoromycota</taxon>
        <taxon>Mucoromycotina</taxon>
        <taxon>Mucoromycetes</taxon>
        <taxon>Mucorales</taxon>
        <taxon>Cunninghamellaceae</taxon>
        <taxon>Absidia</taxon>
    </lineage>
</organism>
<dbReference type="PROSITE" id="PS51257">
    <property type="entry name" value="PROKAR_LIPOPROTEIN"/>
    <property type="match status" value="1"/>
</dbReference>
<evidence type="ECO:0000313" key="4">
    <source>
        <dbReference type="Proteomes" id="UP000193560"/>
    </source>
</evidence>
<feature type="compositionally biased region" description="Basic and acidic residues" evidence="1">
    <location>
        <begin position="61"/>
        <end position="75"/>
    </location>
</feature>
<protein>
    <submittedName>
        <fullName evidence="3">Uncharacterized protein</fullName>
    </submittedName>
</protein>
<accession>A0A1X2I7S0</accession>
<feature type="signal peptide" evidence="2">
    <location>
        <begin position="1"/>
        <end position="22"/>
    </location>
</feature>
<dbReference type="Proteomes" id="UP000193560">
    <property type="component" value="Unassembled WGS sequence"/>
</dbReference>
<dbReference type="EMBL" id="MCGE01000022">
    <property type="protein sequence ID" value="ORZ11190.1"/>
    <property type="molecule type" value="Genomic_DNA"/>
</dbReference>
<keyword evidence="2" id="KW-0732">Signal</keyword>
<name>A0A1X2I7S0_9FUNG</name>
<feature type="region of interest" description="Disordered" evidence="1">
    <location>
        <begin position="44"/>
        <end position="75"/>
    </location>
</feature>
<evidence type="ECO:0000313" key="3">
    <source>
        <dbReference type="EMBL" id="ORZ11190.1"/>
    </source>
</evidence>